<evidence type="ECO:0000313" key="2">
    <source>
        <dbReference type="Proteomes" id="UP000707356"/>
    </source>
</evidence>
<accession>A0A951P8I6</accession>
<sequence length="136" mass="15090">MPKPLTSQAYGLTPKPGGMTEKLSFRVPSDVYTELKSMGEKRKRSPHEVGRELVLLAMEAPERSDLVREVYELSAGVSLLQEKLSLLEAQNMGLILTFARISELLLVNLLNIEPESASEVIGEIINSSFGEEEEED</sequence>
<name>A0A951P8I6_9CYAN</name>
<reference evidence="1" key="1">
    <citation type="submission" date="2021-05" db="EMBL/GenBank/DDBJ databases">
        <authorList>
            <person name="Pietrasiak N."/>
            <person name="Ward R."/>
            <person name="Stajich J.E."/>
            <person name="Kurbessoian T."/>
        </authorList>
    </citation>
    <scope>NUCLEOTIDE SEQUENCE</scope>
    <source>
        <strain evidence="1">GSE-TBD4-15B</strain>
    </source>
</reference>
<proteinExistence type="predicted"/>
<dbReference type="Proteomes" id="UP000707356">
    <property type="component" value="Unassembled WGS sequence"/>
</dbReference>
<organism evidence="1 2">
    <name type="scientific">Pegethrix bostrychoides GSE-TBD4-15B</name>
    <dbReference type="NCBI Taxonomy" id="2839662"/>
    <lineage>
        <taxon>Bacteria</taxon>
        <taxon>Bacillati</taxon>
        <taxon>Cyanobacteriota</taxon>
        <taxon>Cyanophyceae</taxon>
        <taxon>Oculatellales</taxon>
        <taxon>Oculatellaceae</taxon>
        <taxon>Pegethrix</taxon>
    </lineage>
</organism>
<dbReference type="AlphaFoldDB" id="A0A951P8I6"/>
<evidence type="ECO:0000313" key="1">
    <source>
        <dbReference type="EMBL" id="MBW4465081.1"/>
    </source>
</evidence>
<protein>
    <submittedName>
        <fullName evidence="1">Uncharacterized protein</fullName>
    </submittedName>
</protein>
<dbReference type="EMBL" id="JAHHHV010000030">
    <property type="protein sequence ID" value="MBW4465081.1"/>
    <property type="molecule type" value="Genomic_DNA"/>
</dbReference>
<reference evidence="1" key="2">
    <citation type="journal article" date="2022" name="Microbiol. Resour. Announc.">
        <title>Metagenome Sequencing to Explore Phylogenomics of Terrestrial Cyanobacteria.</title>
        <authorList>
            <person name="Ward R.D."/>
            <person name="Stajich J.E."/>
            <person name="Johansen J.R."/>
            <person name="Huntemann M."/>
            <person name="Clum A."/>
            <person name="Foster B."/>
            <person name="Foster B."/>
            <person name="Roux S."/>
            <person name="Palaniappan K."/>
            <person name="Varghese N."/>
            <person name="Mukherjee S."/>
            <person name="Reddy T.B.K."/>
            <person name="Daum C."/>
            <person name="Copeland A."/>
            <person name="Chen I.A."/>
            <person name="Ivanova N.N."/>
            <person name="Kyrpides N.C."/>
            <person name="Shapiro N."/>
            <person name="Eloe-Fadrosh E.A."/>
            <person name="Pietrasiak N."/>
        </authorList>
    </citation>
    <scope>NUCLEOTIDE SEQUENCE</scope>
    <source>
        <strain evidence="1">GSE-TBD4-15B</strain>
    </source>
</reference>
<comment type="caution">
    <text evidence="1">The sequence shown here is derived from an EMBL/GenBank/DDBJ whole genome shotgun (WGS) entry which is preliminary data.</text>
</comment>
<gene>
    <name evidence="1" type="ORF">KME07_06530</name>
</gene>